<dbReference type="RefSeq" id="WP_378305049.1">
    <property type="nucleotide sequence ID" value="NZ_JBHTJA010000100.1"/>
</dbReference>
<sequence length="384" mass="40263">MTAVPFLDLRAAYAELGAEIDAAVGRVLASGRYLEGPEVAAFEEDFAAYCGAEHCVAVGSGGDALEIALLALGIGPGDEVIVPSHTFFASWRSVSAAGARPVPVEPAEDTANLDPAGVEAAITARTRAILPVHLYGQPADLDAITAIAARHGLAVVEDAAQAHGARHRGRRIGAGSLAAAFSFYPGKNLGALGDGGAVVTSDAALAGRMRLRRSYGSRVKYRHEIVAGNSRLDELQAAVLRVKLARLDEWNARRAGVAARYLRDLHGLDGLALPVVAPWAEPVWHLFVVRSPRRDELRRRLADAGIGTQIHYPVPVHRTAAYAAAGWPPGSLPVAERLAAEVLSLPMGPHLDKAAADAVVTAVRAAVQPRTPTNSPRPDGPPST</sequence>
<keyword evidence="1 3" id="KW-0663">Pyridoxal phosphate</keyword>
<organism evidence="4 5">
    <name type="scientific">Actinomadura sediminis</name>
    <dbReference type="NCBI Taxonomy" id="1038904"/>
    <lineage>
        <taxon>Bacteria</taxon>
        <taxon>Bacillati</taxon>
        <taxon>Actinomycetota</taxon>
        <taxon>Actinomycetes</taxon>
        <taxon>Streptosporangiales</taxon>
        <taxon>Thermomonosporaceae</taxon>
        <taxon>Actinomadura</taxon>
    </lineage>
</organism>
<evidence type="ECO:0000256" key="3">
    <source>
        <dbReference type="RuleBase" id="RU004508"/>
    </source>
</evidence>
<gene>
    <name evidence="4" type="ORF">ACFQ11_30805</name>
</gene>
<dbReference type="Pfam" id="PF01041">
    <property type="entry name" value="DegT_DnrJ_EryC1"/>
    <property type="match status" value="1"/>
</dbReference>
<comment type="similarity">
    <text evidence="2 3">Belongs to the DegT/DnrJ/EryC1 family.</text>
</comment>
<dbReference type="PANTHER" id="PTHR30244">
    <property type="entry name" value="TRANSAMINASE"/>
    <property type="match status" value="1"/>
</dbReference>
<evidence type="ECO:0000256" key="2">
    <source>
        <dbReference type="ARBA" id="ARBA00037999"/>
    </source>
</evidence>
<dbReference type="InterPro" id="IPR000653">
    <property type="entry name" value="DegT/StrS_aminotransferase"/>
</dbReference>
<name>A0ABW3F0I4_9ACTN</name>
<evidence type="ECO:0000313" key="4">
    <source>
        <dbReference type="EMBL" id="MFD0904807.1"/>
    </source>
</evidence>
<reference evidence="5" key="1">
    <citation type="journal article" date="2019" name="Int. J. Syst. Evol. Microbiol.">
        <title>The Global Catalogue of Microorganisms (GCM) 10K type strain sequencing project: providing services to taxonomists for standard genome sequencing and annotation.</title>
        <authorList>
            <consortium name="The Broad Institute Genomics Platform"/>
            <consortium name="The Broad Institute Genome Sequencing Center for Infectious Disease"/>
            <person name="Wu L."/>
            <person name="Ma J."/>
        </authorList>
    </citation>
    <scope>NUCLEOTIDE SEQUENCE [LARGE SCALE GENOMIC DNA]</scope>
    <source>
        <strain evidence="5">JCM 31202</strain>
    </source>
</reference>
<evidence type="ECO:0000313" key="5">
    <source>
        <dbReference type="Proteomes" id="UP001596972"/>
    </source>
</evidence>
<dbReference type="Proteomes" id="UP001596972">
    <property type="component" value="Unassembled WGS sequence"/>
</dbReference>
<dbReference type="InterPro" id="IPR015422">
    <property type="entry name" value="PyrdxlP-dep_Trfase_small"/>
</dbReference>
<keyword evidence="4" id="KW-0808">Transferase</keyword>
<dbReference type="CDD" id="cd00616">
    <property type="entry name" value="AHBA_syn"/>
    <property type="match status" value="1"/>
</dbReference>
<dbReference type="PIRSF" id="PIRSF000390">
    <property type="entry name" value="PLP_StrS"/>
    <property type="match status" value="1"/>
</dbReference>
<dbReference type="SUPFAM" id="SSF53383">
    <property type="entry name" value="PLP-dependent transferases"/>
    <property type="match status" value="1"/>
</dbReference>
<dbReference type="GO" id="GO:0008483">
    <property type="term" value="F:transaminase activity"/>
    <property type="evidence" value="ECO:0007669"/>
    <property type="project" value="UniProtKB-KW"/>
</dbReference>
<accession>A0ABW3F0I4</accession>
<dbReference type="EMBL" id="JBHTJA010000100">
    <property type="protein sequence ID" value="MFD0904807.1"/>
    <property type="molecule type" value="Genomic_DNA"/>
</dbReference>
<dbReference type="PANTHER" id="PTHR30244:SF36">
    <property type="entry name" value="3-OXO-GLUCOSE-6-PHOSPHATE:GLUTAMATE AMINOTRANSFERASE"/>
    <property type="match status" value="1"/>
</dbReference>
<dbReference type="InterPro" id="IPR015424">
    <property type="entry name" value="PyrdxlP-dep_Trfase"/>
</dbReference>
<dbReference type="Gene3D" id="3.90.1150.10">
    <property type="entry name" value="Aspartate Aminotransferase, domain 1"/>
    <property type="match status" value="1"/>
</dbReference>
<evidence type="ECO:0000256" key="1">
    <source>
        <dbReference type="ARBA" id="ARBA00022898"/>
    </source>
</evidence>
<keyword evidence="4" id="KW-0032">Aminotransferase</keyword>
<protein>
    <submittedName>
        <fullName evidence="4">DegT/DnrJ/EryC1/StrS family aminotransferase</fullName>
    </submittedName>
</protein>
<keyword evidence="5" id="KW-1185">Reference proteome</keyword>
<proteinExistence type="inferred from homology"/>
<dbReference type="InterPro" id="IPR015421">
    <property type="entry name" value="PyrdxlP-dep_Trfase_major"/>
</dbReference>
<comment type="caution">
    <text evidence="4">The sequence shown here is derived from an EMBL/GenBank/DDBJ whole genome shotgun (WGS) entry which is preliminary data.</text>
</comment>
<dbReference type="Gene3D" id="3.40.640.10">
    <property type="entry name" value="Type I PLP-dependent aspartate aminotransferase-like (Major domain)"/>
    <property type="match status" value="1"/>
</dbReference>